<evidence type="ECO:0000256" key="2">
    <source>
        <dbReference type="SAM" id="MobiDB-lite"/>
    </source>
</evidence>
<proteinExistence type="predicted"/>
<feature type="chain" id="PRO_5039308293" description="DUF4352 domain-containing protein" evidence="3">
    <location>
        <begin position="23"/>
        <end position="209"/>
    </location>
</feature>
<evidence type="ECO:0000313" key="4">
    <source>
        <dbReference type="EMBL" id="AEM85113.1"/>
    </source>
</evidence>
<dbReference type="Proteomes" id="UP000008703">
    <property type="component" value="Chromosome"/>
</dbReference>
<feature type="region of interest" description="Disordered" evidence="2">
    <location>
        <begin position="28"/>
        <end position="80"/>
    </location>
</feature>
<dbReference type="HOGENOM" id="CLU_091371_0_0_11"/>
<sequence length="209" mass="21037">MHRSIASTAAAVVLAAALVACGGSDGDSNKAAATKSAGSSGATTSGGQQTPDATPGSTTPSSAKVGDTLSLEGLPGMGATGNNVQADITLTKYEDHAKPSLEAFAAPDGQRLVAAEFTILSTGDATYDDPGNLGAKVIDSTGKVYPGKPGIPTAGDSLDLTMILQPGDKTTGWVVFNVPQDAKITAVTYQMDSLLQTNGEHTGRWTLLA</sequence>
<name>G2PFV8_STRV4</name>
<accession>G2PFV8</accession>
<evidence type="ECO:0000256" key="3">
    <source>
        <dbReference type="SAM" id="SignalP"/>
    </source>
</evidence>
<organism evidence="4 5">
    <name type="scientific">Streptomyces violaceusniger (strain Tu 4113)</name>
    <dbReference type="NCBI Taxonomy" id="653045"/>
    <lineage>
        <taxon>Bacteria</taxon>
        <taxon>Bacillati</taxon>
        <taxon>Actinomycetota</taxon>
        <taxon>Actinomycetes</taxon>
        <taxon>Kitasatosporales</taxon>
        <taxon>Streptomycetaceae</taxon>
        <taxon>Streptomyces</taxon>
        <taxon>Streptomyces violaceusniger group</taxon>
    </lineage>
</organism>
<dbReference type="PROSITE" id="PS51257">
    <property type="entry name" value="PROKAR_LIPOPROTEIN"/>
    <property type="match status" value="1"/>
</dbReference>
<keyword evidence="5" id="KW-1185">Reference proteome</keyword>
<protein>
    <recommendedName>
        <fullName evidence="6">DUF4352 domain-containing protein</fullName>
    </recommendedName>
</protein>
<feature type="signal peptide" evidence="3">
    <location>
        <begin position="1"/>
        <end position="22"/>
    </location>
</feature>
<dbReference type="eggNOG" id="ENOG5033I0T">
    <property type="taxonomic scope" value="Bacteria"/>
</dbReference>
<reference evidence="4" key="1">
    <citation type="submission" date="2011-08" db="EMBL/GenBank/DDBJ databases">
        <title>Complete sequence of chromosome of Streptomyces violaceusniger Tu 4113.</title>
        <authorList>
            <consortium name="US DOE Joint Genome Institute"/>
            <person name="Lucas S."/>
            <person name="Han J."/>
            <person name="Lapidus A."/>
            <person name="Cheng J.-F."/>
            <person name="Goodwin L."/>
            <person name="Pitluck S."/>
            <person name="Peters L."/>
            <person name="Ivanova N."/>
            <person name="Daligault H."/>
            <person name="Detter J.C."/>
            <person name="Han C."/>
            <person name="Tapia R."/>
            <person name="Land M."/>
            <person name="Hauser L."/>
            <person name="Kyrpides N."/>
            <person name="Ivanova N."/>
            <person name="Pagani I."/>
            <person name="Hagen A."/>
            <person name="Katz L."/>
            <person name="Fiedler H.-P."/>
            <person name="Keasling J."/>
            <person name="Fortman J."/>
            <person name="Woyke T."/>
        </authorList>
    </citation>
    <scope>NUCLEOTIDE SEQUENCE [LARGE SCALE GENOMIC DNA]</scope>
    <source>
        <strain evidence="4">Tu 4113</strain>
    </source>
</reference>
<dbReference type="KEGG" id="svl:Strvi_5596"/>
<dbReference type="RefSeq" id="WP_014058599.1">
    <property type="nucleotide sequence ID" value="NC_015957.1"/>
</dbReference>
<dbReference type="AlphaFoldDB" id="G2PFV8"/>
<dbReference type="EMBL" id="CP002994">
    <property type="protein sequence ID" value="AEM85113.1"/>
    <property type="molecule type" value="Genomic_DNA"/>
</dbReference>
<evidence type="ECO:0000256" key="1">
    <source>
        <dbReference type="ARBA" id="ARBA00022729"/>
    </source>
</evidence>
<gene>
    <name evidence="4" type="ORF">Strvi_5596</name>
</gene>
<evidence type="ECO:0008006" key="6">
    <source>
        <dbReference type="Google" id="ProtNLM"/>
    </source>
</evidence>
<feature type="compositionally biased region" description="Polar residues" evidence="2">
    <location>
        <begin position="51"/>
        <end position="62"/>
    </location>
</feature>
<dbReference type="Gene3D" id="2.60.40.1240">
    <property type="match status" value="1"/>
</dbReference>
<dbReference type="InterPro" id="IPR029050">
    <property type="entry name" value="Immunoprotect_excell_Ig-like"/>
</dbReference>
<evidence type="ECO:0000313" key="5">
    <source>
        <dbReference type="Proteomes" id="UP000008703"/>
    </source>
</evidence>
<keyword evidence="1 3" id="KW-0732">Signal</keyword>
<feature type="compositionally biased region" description="Low complexity" evidence="2">
    <location>
        <begin position="30"/>
        <end position="50"/>
    </location>
</feature>